<protein>
    <recommendedName>
        <fullName evidence="15">Purple acid phosphatase</fullName>
        <ecNumber evidence="15">3.1.3.2</ecNumber>
    </recommendedName>
</protein>
<keyword evidence="7" id="KW-0479">Metal-binding</keyword>
<evidence type="ECO:0000256" key="14">
    <source>
        <dbReference type="ARBA" id="ARBA00023180"/>
    </source>
</evidence>
<dbReference type="Pfam" id="PF00149">
    <property type="entry name" value="Metallophos"/>
    <property type="match status" value="1"/>
</dbReference>
<feature type="chain" id="PRO_5039751299" description="Purple acid phosphatase" evidence="15">
    <location>
        <begin position="27"/>
        <end position="1245"/>
    </location>
</feature>
<keyword evidence="6" id="KW-0645">Protease</keyword>
<dbReference type="InterPro" id="IPR004843">
    <property type="entry name" value="Calcineurin-like_PHP"/>
</dbReference>
<keyword evidence="13" id="KW-0496">Mitochondrion</keyword>
<reference evidence="21" key="1">
    <citation type="submission" date="2022-05" db="EMBL/GenBank/DDBJ databases">
        <title>The Musa troglodytarum L. genome provides insights into the mechanism of non-climacteric behaviour and enrichment of carotenoids.</title>
        <authorList>
            <person name="Wang J."/>
        </authorList>
    </citation>
    <scope>NUCLEOTIDE SEQUENCE</scope>
    <source>
        <tissue evidence="21">Leaf</tissue>
    </source>
</reference>
<dbReference type="InterPro" id="IPR029052">
    <property type="entry name" value="Metallo-depent_PP-like"/>
</dbReference>
<evidence type="ECO:0000313" key="22">
    <source>
        <dbReference type="Proteomes" id="UP001055439"/>
    </source>
</evidence>
<dbReference type="Pfam" id="PF16656">
    <property type="entry name" value="Pur_ac_phosph_N"/>
    <property type="match status" value="1"/>
</dbReference>
<dbReference type="InterPro" id="IPR050361">
    <property type="entry name" value="MPP/UQCRC_Complex"/>
</dbReference>
<evidence type="ECO:0000313" key="21">
    <source>
        <dbReference type="EMBL" id="URD90401.1"/>
    </source>
</evidence>
<dbReference type="InterPro" id="IPR001431">
    <property type="entry name" value="Pept_M16_Zn_BS"/>
</dbReference>
<dbReference type="Gene3D" id="3.60.21.10">
    <property type="match status" value="1"/>
</dbReference>
<dbReference type="SUPFAM" id="SSF49363">
    <property type="entry name" value="Purple acid phosphatase, N-terminal domain"/>
    <property type="match status" value="1"/>
</dbReference>
<feature type="domain" description="Purple acid phosphatase C-terminal" evidence="19">
    <location>
        <begin position="514"/>
        <end position="582"/>
    </location>
</feature>
<dbReference type="FunFam" id="3.30.830.10:FF:000002">
    <property type="entry name" value="Mitochondrial-processing peptidase subunit beta"/>
    <property type="match status" value="1"/>
</dbReference>
<evidence type="ECO:0000256" key="11">
    <source>
        <dbReference type="ARBA" id="ARBA00022946"/>
    </source>
</evidence>
<evidence type="ECO:0000256" key="4">
    <source>
        <dbReference type="ARBA" id="ARBA00007261"/>
    </source>
</evidence>
<feature type="domain" description="Peptidase M16 N-terminal" evidence="17">
    <location>
        <begin position="836"/>
        <end position="983"/>
    </location>
</feature>
<evidence type="ECO:0000256" key="10">
    <source>
        <dbReference type="ARBA" id="ARBA00022833"/>
    </source>
</evidence>
<keyword evidence="14" id="KW-0325">Glycoprotein</keyword>
<keyword evidence="9 15" id="KW-0378">Hydrolase</keyword>
<dbReference type="InterPro" id="IPR011249">
    <property type="entry name" value="Metalloenz_LuxS/M16"/>
</dbReference>
<dbReference type="Proteomes" id="UP001055439">
    <property type="component" value="Chromosome 2"/>
</dbReference>
<dbReference type="GO" id="GO:0006508">
    <property type="term" value="P:proteolysis"/>
    <property type="evidence" value="ECO:0007669"/>
    <property type="project" value="UniProtKB-KW"/>
</dbReference>
<evidence type="ECO:0000259" key="20">
    <source>
        <dbReference type="Pfam" id="PF16656"/>
    </source>
</evidence>
<dbReference type="InterPro" id="IPR007863">
    <property type="entry name" value="Peptidase_M16_C"/>
</dbReference>
<keyword evidence="10" id="KW-0862">Zinc</keyword>
<dbReference type="GO" id="GO:0004222">
    <property type="term" value="F:metalloendopeptidase activity"/>
    <property type="evidence" value="ECO:0007669"/>
    <property type="project" value="UniProtKB-EC"/>
</dbReference>
<dbReference type="InterPro" id="IPR011765">
    <property type="entry name" value="Pept_M16_N"/>
</dbReference>
<dbReference type="Pfam" id="PF05193">
    <property type="entry name" value="Peptidase_M16_C"/>
    <property type="match status" value="1"/>
</dbReference>
<dbReference type="GO" id="GO:0003993">
    <property type="term" value="F:acid phosphatase activity"/>
    <property type="evidence" value="ECO:0007669"/>
    <property type="project" value="UniProtKB-EC"/>
</dbReference>
<gene>
    <name evidence="21" type="ORF">MUK42_27911</name>
</gene>
<dbReference type="Pfam" id="PF00675">
    <property type="entry name" value="Peptidase_M16"/>
    <property type="match status" value="1"/>
</dbReference>
<evidence type="ECO:0000256" key="12">
    <source>
        <dbReference type="ARBA" id="ARBA00023049"/>
    </source>
</evidence>
<evidence type="ECO:0000259" key="19">
    <source>
        <dbReference type="Pfam" id="PF14008"/>
    </source>
</evidence>
<evidence type="ECO:0000256" key="5">
    <source>
        <dbReference type="ARBA" id="ARBA00008723"/>
    </source>
</evidence>
<evidence type="ECO:0000259" key="16">
    <source>
        <dbReference type="Pfam" id="PF00149"/>
    </source>
</evidence>
<evidence type="ECO:0000256" key="7">
    <source>
        <dbReference type="ARBA" id="ARBA00022723"/>
    </source>
</evidence>
<dbReference type="SUPFAM" id="SSF63411">
    <property type="entry name" value="LuxS/MPP-like metallohydrolase"/>
    <property type="match status" value="2"/>
</dbReference>
<keyword evidence="11" id="KW-0809">Transit peptide</keyword>
<comment type="similarity">
    <text evidence="4">Belongs to the peptidase M16 family.</text>
</comment>
<comment type="similarity">
    <text evidence="5 15">Belongs to the metallophosphoesterase superfamily. Purple acid phosphatase family.</text>
</comment>
<dbReference type="PANTHER" id="PTHR11851:SF149">
    <property type="entry name" value="GH01077P"/>
    <property type="match status" value="1"/>
</dbReference>
<dbReference type="CDD" id="cd00839">
    <property type="entry name" value="MPP_PAPs"/>
    <property type="match status" value="1"/>
</dbReference>
<dbReference type="Gene3D" id="3.30.830.10">
    <property type="entry name" value="Metalloenzyme, LuxS/M16 peptidase-like"/>
    <property type="match status" value="2"/>
</dbReference>
<dbReference type="GO" id="GO:0005759">
    <property type="term" value="C:mitochondrial matrix"/>
    <property type="evidence" value="ECO:0007669"/>
    <property type="project" value="UniProtKB-ARBA"/>
</dbReference>
<dbReference type="SUPFAM" id="SSF56300">
    <property type="entry name" value="Metallo-dependent phosphatases"/>
    <property type="match status" value="1"/>
</dbReference>
<dbReference type="FunFam" id="3.30.830.10:FF:000001">
    <property type="entry name" value="Mitochondrial-processing peptidase subunit beta, mitochondrial"/>
    <property type="match status" value="1"/>
</dbReference>
<proteinExistence type="inferred from homology"/>
<keyword evidence="8 15" id="KW-0732">Signal</keyword>
<dbReference type="Gene3D" id="2.60.40.380">
    <property type="entry name" value="Purple acid phosphatase-like, N-terminal"/>
    <property type="match status" value="1"/>
</dbReference>
<evidence type="ECO:0000256" key="1">
    <source>
        <dbReference type="ARBA" id="ARBA00001098"/>
    </source>
</evidence>
<feature type="domain" description="Peptidase M16 C-terminal" evidence="18">
    <location>
        <begin position="989"/>
        <end position="1175"/>
    </location>
</feature>
<evidence type="ECO:0000259" key="18">
    <source>
        <dbReference type="Pfam" id="PF05193"/>
    </source>
</evidence>
<comment type="subcellular location">
    <subcellularLocation>
        <location evidence="3">Mitochondrion</location>
    </subcellularLocation>
</comment>
<dbReference type="EMBL" id="CP097504">
    <property type="protein sequence ID" value="URD90401.1"/>
    <property type="molecule type" value="Genomic_DNA"/>
</dbReference>
<dbReference type="InterPro" id="IPR015914">
    <property type="entry name" value="PAPs_N"/>
</dbReference>
<keyword evidence="12" id="KW-0482">Metalloprotease</keyword>
<organism evidence="21 22">
    <name type="scientific">Musa troglodytarum</name>
    <name type="common">fe'i banana</name>
    <dbReference type="NCBI Taxonomy" id="320322"/>
    <lineage>
        <taxon>Eukaryota</taxon>
        <taxon>Viridiplantae</taxon>
        <taxon>Streptophyta</taxon>
        <taxon>Embryophyta</taxon>
        <taxon>Tracheophyta</taxon>
        <taxon>Spermatophyta</taxon>
        <taxon>Magnoliopsida</taxon>
        <taxon>Liliopsida</taxon>
        <taxon>Zingiberales</taxon>
        <taxon>Musaceae</taxon>
        <taxon>Musa</taxon>
    </lineage>
</organism>
<dbReference type="EC" id="3.1.3.2" evidence="15"/>
<feature type="domain" description="Purple acid phosphatase N-terminal" evidence="20">
    <location>
        <begin position="148"/>
        <end position="249"/>
    </location>
</feature>
<dbReference type="PANTHER" id="PTHR11851">
    <property type="entry name" value="METALLOPROTEASE"/>
    <property type="match status" value="1"/>
</dbReference>
<evidence type="ECO:0000256" key="15">
    <source>
        <dbReference type="RuleBase" id="RU361203"/>
    </source>
</evidence>
<comment type="catalytic activity">
    <reaction evidence="15">
        <text>a phosphate monoester + H2O = an alcohol + phosphate</text>
        <dbReference type="Rhea" id="RHEA:15017"/>
        <dbReference type="ChEBI" id="CHEBI:15377"/>
        <dbReference type="ChEBI" id="CHEBI:30879"/>
        <dbReference type="ChEBI" id="CHEBI:43474"/>
        <dbReference type="ChEBI" id="CHEBI:67140"/>
        <dbReference type="EC" id="3.1.3.2"/>
    </reaction>
</comment>
<dbReference type="OrthoDB" id="45007at2759"/>
<comment type="cofactor">
    <cofactor evidence="2">
        <name>Zn(2+)</name>
        <dbReference type="ChEBI" id="CHEBI:29105"/>
    </cofactor>
</comment>
<dbReference type="PROSITE" id="PS51257">
    <property type="entry name" value="PROKAR_LIPOPROTEIN"/>
    <property type="match status" value="1"/>
</dbReference>
<dbReference type="GO" id="GO:0046872">
    <property type="term" value="F:metal ion binding"/>
    <property type="evidence" value="ECO:0007669"/>
    <property type="project" value="UniProtKB-KW"/>
</dbReference>
<evidence type="ECO:0000256" key="9">
    <source>
        <dbReference type="ARBA" id="ARBA00022801"/>
    </source>
</evidence>
<feature type="signal peptide" evidence="15">
    <location>
        <begin position="1"/>
        <end position="26"/>
    </location>
</feature>
<name>A0A9E7F817_9LILI</name>
<evidence type="ECO:0000259" key="17">
    <source>
        <dbReference type="Pfam" id="PF00675"/>
    </source>
</evidence>
<dbReference type="Pfam" id="PF14008">
    <property type="entry name" value="Metallophos_C"/>
    <property type="match status" value="1"/>
</dbReference>
<evidence type="ECO:0000256" key="3">
    <source>
        <dbReference type="ARBA" id="ARBA00004173"/>
    </source>
</evidence>
<dbReference type="InterPro" id="IPR008963">
    <property type="entry name" value="Purple_acid_Pase-like_N"/>
</dbReference>
<keyword evidence="22" id="KW-1185">Reference proteome</keyword>
<accession>A0A9E7F817</accession>
<comment type="catalytic activity">
    <reaction evidence="1">
        <text>Release of N-terminal transit peptides from precursor proteins imported into the mitochondrion, typically with Arg in position P2.</text>
        <dbReference type="EC" id="3.4.24.64"/>
    </reaction>
</comment>
<dbReference type="PROSITE" id="PS00143">
    <property type="entry name" value="INSULINASE"/>
    <property type="match status" value="1"/>
</dbReference>
<evidence type="ECO:0000256" key="2">
    <source>
        <dbReference type="ARBA" id="ARBA00001947"/>
    </source>
</evidence>
<evidence type="ECO:0000256" key="13">
    <source>
        <dbReference type="ARBA" id="ARBA00023128"/>
    </source>
</evidence>
<evidence type="ECO:0000256" key="8">
    <source>
        <dbReference type="ARBA" id="ARBA00022729"/>
    </source>
</evidence>
<dbReference type="AlphaFoldDB" id="A0A9E7F817"/>
<evidence type="ECO:0000256" key="6">
    <source>
        <dbReference type="ARBA" id="ARBA00022670"/>
    </source>
</evidence>
<dbReference type="InterPro" id="IPR041792">
    <property type="entry name" value="MPP_PAP"/>
</dbReference>
<feature type="domain" description="Calcineurin-like phosphoesterase" evidence="16">
    <location>
        <begin position="264"/>
        <end position="490"/>
    </location>
</feature>
<sequence>MVSHKTPRIFSVLFVFFACFVSPSFSRVSLSVFPTTLTRANHTVTVRWSGVDSPSDLDWLGIYSPPESANDEFIGYVFLNASDGWRSGSGSVDIPLVNLRANYAFRVFRWKREEVNYRHHDHDHNPLPGTRHRLAASEEVRFEAAAGPDQIHLSFTDREDEMRVMFVTADGAESFVSYGLDAARLDHLAATAVRRYERKDMCDFPANSSIGWRDPGSIHDGVMKNLEKGKKYYYTVGSDAGGWSPIHSFISRDGDSNETIAFLFGDMGTYTPYATFYRIQEESRSTVKWILRDIESLGDKPMFVSHIGDISYARGFSWVWDEFFNQIEPIASRIPYHVCIGNHEYDWPTQPWRPEWSYGVYGKDGGGECGVPYSIRFKMPGNSSFPTGTGAPDTQNLYFSFDAGVVHFLYISTETNFLRGSDQYNFMKADLESVDRNKTPFVVVQGHRPMYTTSNELRDAPMRERMLENLEPLLVQNNVTLALWGHVHRYERFCPLKNLRCADVTSNFTSIGGAPVHLVIGMAGQDWQPIWEPRPDHTDVPIYPQPERSMYRGGEFGYTRLVATREKLTLSYIGNHDGQVHDMVEILSGQILKSVDDNGKILESGGDGVLVEAVLPWYVKATSVLVVGILVGYVLGLITRCKRDSLERSQWTPVKSEETLSSNIDLLRYSRHSEKSPPDESPVKLSSVMSALRILETSPLTSFGEFHLLYIPLDASLARWIHRLLSLTARLSLPRSPMATRKLLTLSRHPLLLSSRSASTSAAAALASPDLAPSPARPPVMLYDRLSEAVRSKIKRLDDPEPRFLRYASPHAALADHTPILAAPETRVTTLPNGLRIATEATLASRTATVGVWIDAGSRFETDETNGTAHFLEHMIFKGTESRTVQQLEEEIENMGGHLNAYTSREQTTCYAKVLDNDVPKALEILADILQNSCFDDKRIERERDVILREMEEVEGHTKEVIFDHLHATAFQYAPLGRTILGPAQNIKTITKEHLKNYIATHYTAPRMVISAAGAVKHEDVVEQVKNLFTKLTNDPTTASQLVAKEPAIFTGSEIRMIDDDIPLAQFAVAFSGASWTDPDSIALMVMQSMLGSWNKNAGGGKHMGSELAQRIAINEIAESMMAFNTNYKDTGLFGVYAVAKPDCLDDLAYAIMYEISKLSYRVSEADVTRAQNQLKSSLQLHIDGTSPVAEDIGRQMLTYGRRVPVAELFARIDAVDASTVKRVANRFIFDQANPYLPHSLRDES</sequence>
<dbReference type="InterPro" id="IPR025733">
    <property type="entry name" value="PAPs_C"/>
</dbReference>